<protein>
    <submittedName>
        <fullName evidence="1">Uncharacterized protein</fullName>
    </submittedName>
</protein>
<comment type="caution">
    <text evidence="1">The sequence shown here is derived from an EMBL/GenBank/DDBJ whole genome shotgun (WGS) entry which is preliminary data.</text>
</comment>
<dbReference type="Proteomes" id="UP001632037">
    <property type="component" value="Unassembled WGS sequence"/>
</dbReference>
<evidence type="ECO:0000313" key="2">
    <source>
        <dbReference type="Proteomes" id="UP001632037"/>
    </source>
</evidence>
<proteinExistence type="predicted"/>
<organism evidence="1 2">
    <name type="scientific">Phytophthora oleae</name>
    <dbReference type="NCBI Taxonomy" id="2107226"/>
    <lineage>
        <taxon>Eukaryota</taxon>
        <taxon>Sar</taxon>
        <taxon>Stramenopiles</taxon>
        <taxon>Oomycota</taxon>
        <taxon>Peronosporomycetes</taxon>
        <taxon>Peronosporales</taxon>
        <taxon>Peronosporaceae</taxon>
        <taxon>Phytophthora</taxon>
    </lineage>
</organism>
<keyword evidence="2" id="KW-1185">Reference proteome</keyword>
<dbReference type="AlphaFoldDB" id="A0ABD3F8A1"/>
<evidence type="ECO:0000313" key="1">
    <source>
        <dbReference type="EMBL" id="KAL3662534.1"/>
    </source>
</evidence>
<dbReference type="EMBL" id="JBIMZQ010000031">
    <property type="protein sequence ID" value="KAL3662534.1"/>
    <property type="molecule type" value="Genomic_DNA"/>
</dbReference>
<name>A0ABD3F8A1_9STRA</name>
<accession>A0ABD3F8A1</accession>
<reference evidence="1 2" key="1">
    <citation type="submission" date="2024-09" db="EMBL/GenBank/DDBJ databases">
        <title>Genome sequencing and assembly of Phytophthora oleae, isolate VK10A, causative agent of rot of olive drupes.</title>
        <authorList>
            <person name="Conti Taguali S."/>
            <person name="Riolo M."/>
            <person name="La Spada F."/>
            <person name="Cacciola S.O."/>
            <person name="Dionisio G."/>
        </authorList>
    </citation>
    <scope>NUCLEOTIDE SEQUENCE [LARGE SCALE GENOMIC DNA]</scope>
    <source>
        <strain evidence="1 2">VK10A</strain>
    </source>
</reference>
<sequence>MVDSDTRVGFTLKLFQRTIVNYKPFSVYFQKCEKGDDASVFDRLTLVEWCLLVEMEAICRSIGDLARFEVQRSGLVASELIVLLKFAADRLNSSVFSVCDLEAPRPTTTTVKSCLRSDVLATDLSPLAQTCLARMKGQVKQCIANVTAETVMILLLDPRTKFSIESIIRPPFQREDASAGVEAMEEVDTNGSTEFIIESGKQLLFDAHREVYCALNRTSRGTAQSEAAVASPNLDLVPCTEDDTMICAAAIPMAIAGTASLSTLHDQADKILEKWQQHAVDWVAVVLH</sequence>
<gene>
    <name evidence="1" type="ORF">V7S43_012389</name>
</gene>